<accession>A0A4C2A4K1</accession>
<dbReference type="AlphaFoldDB" id="A0A4C2A4K1"/>
<dbReference type="Proteomes" id="UP000299102">
    <property type="component" value="Unassembled WGS sequence"/>
</dbReference>
<gene>
    <name evidence="1" type="ORF">EVAR_67944_1</name>
</gene>
<evidence type="ECO:0000313" key="2">
    <source>
        <dbReference type="Proteomes" id="UP000299102"/>
    </source>
</evidence>
<keyword evidence="2" id="KW-1185">Reference proteome</keyword>
<evidence type="ECO:0000313" key="1">
    <source>
        <dbReference type="EMBL" id="GBP94682.1"/>
    </source>
</evidence>
<organism evidence="1 2">
    <name type="scientific">Eumeta variegata</name>
    <name type="common">Bagworm moth</name>
    <name type="synonym">Eumeta japonica</name>
    <dbReference type="NCBI Taxonomy" id="151549"/>
    <lineage>
        <taxon>Eukaryota</taxon>
        <taxon>Metazoa</taxon>
        <taxon>Ecdysozoa</taxon>
        <taxon>Arthropoda</taxon>
        <taxon>Hexapoda</taxon>
        <taxon>Insecta</taxon>
        <taxon>Pterygota</taxon>
        <taxon>Neoptera</taxon>
        <taxon>Endopterygota</taxon>
        <taxon>Lepidoptera</taxon>
        <taxon>Glossata</taxon>
        <taxon>Ditrysia</taxon>
        <taxon>Tineoidea</taxon>
        <taxon>Psychidae</taxon>
        <taxon>Oiketicinae</taxon>
        <taxon>Eumeta</taxon>
    </lineage>
</organism>
<reference evidence="1 2" key="1">
    <citation type="journal article" date="2019" name="Commun. Biol.">
        <title>The bagworm genome reveals a unique fibroin gene that provides high tensile strength.</title>
        <authorList>
            <person name="Kono N."/>
            <person name="Nakamura H."/>
            <person name="Ohtoshi R."/>
            <person name="Tomita M."/>
            <person name="Numata K."/>
            <person name="Arakawa K."/>
        </authorList>
    </citation>
    <scope>NUCLEOTIDE SEQUENCE [LARGE SCALE GENOMIC DNA]</scope>
</reference>
<sequence>MAAVKTCNITIYLDLCIALCDFSGTVLFQHAENWLVHSDDFRHSRQVSEVIDIVFSRSCDLVLRRWLCGLGRLHRTPMSPDQTPIIEQIFLFDLSCSGISATLGDRIGTLTSQKVGVGDKFKRWLPSLASLPAMWSLALELRCRRHPGN</sequence>
<proteinExistence type="predicted"/>
<dbReference type="EMBL" id="BGZK01002534">
    <property type="protein sequence ID" value="GBP94682.1"/>
    <property type="molecule type" value="Genomic_DNA"/>
</dbReference>
<comment type="caution">
    <text evidence="1">The sequence shown here is derived from an EMBL/GenBank/DDBJ whole genome shotgun (WGS) entry which is preliminary data.</text>
</comment>
<name>A0A4C2A4K1_EUMVA</name>
<protein>
    <submittedName>
        <fullName evidence="1">Uncharacterized protein</fullName>
    </submittedName>
</protein>